<reference evidence="1 2" key="1">
    <citation type="submission" date="2020-08" db="EMBL/GenBank/DDBJ databases">
        <title>The Agave Microbiome: Exploring the role of microbial communities in plant adaptations to desert environments.</title>
        <authorList>
            <person name="Partida-Martinez L.P."/>
        </authorList>
    </citation>
    <scope>NUCLEOTIDE SEQUENCE [LARGE SCALE GENOMIC DNA]</scope>
    <source>
        <strain evidence="1 2">AT2.18</strain>
    </source>
</reference>
<dbReference type="EMBL" id="JACHVU010000003">
    <property type="protein sequence ID" value="MBB2989996.1"/>
    <property type="molecule type" value="Genomic_DNA"/>
</dbReference>
<gene>
    <name evidence="1" type="ORF">FHR72_001464</name>
</gene>
<name>A0A839Q6Z6_MYCIR</name>
<dbReference type="RefSeq" id="WP_183467278.1">
    <property type="nucleotide sequence ID" value="NZ_JACHVU010000003.1"/>
</dbReference>
<protein>
    <submittedName>
        <fullName evidence="1">Uncharacterized protein</fullName>
    </submittedName>
</protein>
<keyword evidence="2" id="KW-1185">Reference proteome</keyword>
<dbReference type="AlphaFoldDB" id="A0A839Q6Z6"/>
<dbReference type="Proteomes" id="UP000550501">
    <property type="component" value="Unassembled WGS sequence"/>
</dbReference>
<proteinExistence type="predicted"/>
<evidence type="ECO:0000313" key="2">
    <source>
        <dbReference type="Proteomes" id="UP000550501"/>
    </source>
</evidence>
<comment type="caution">
    <text evidence="1">The sequence shown here is derived from an EMBL/GenBank/DDBJ whole genome shotgun (WGS) entry which is preliminary data.</text>
</comment>
<organism evidence="1 2">
    <name type="scientific">Mycolicibacterium iranicum</name>
    <name type="common">Mycobacterium iranicum</name>
    <dbReference type="NCBI Taxonomy" id="912594"/>
    <lineage>
        <taxon>Bacteria</taxon>
        <taxon>Bacillati</taxon>
        <taxon>Actinomycetota</taxon>
        <taxon>Actinomycetes</taxon>
        <taxon>Mycobacteriales</taxon>
        <taxon>Mycobacteriaceae</taxon>
        <taxon>Mycolicibacterium</taxon>
    </lineage>
</organism>
<evidence type="ECO:0000313" key="1">
    <source>
        <dbReference type="EMBL" id="MBB2989996.1"/>
    </source>
</evidence>
<sequence length="220" mass="23620">MIPVEVAAAADRSLRSIGDAGAPTQRCHRRVIRNAVGAAVSSLLDGRLDSRVRPWHEEALRRRASRLKGVVSARVLSVDHEILVAELHPGGERLVFRGADDGWRLVRFADGGDCSVRPETTRRVSLRGSGPDAVLAALGLTRPHGVEMEVVATDLGQGQTETRCSYRWTEGGRTVLADEVTTEVFDGATPRSTQLRGLIVDGDRGVLLTGRDGSAVIVEG</sequence>
<accession>A0A839Q6Z6</accession>